<dbReference type="InterPro" id="IPR001461">
    <property type="entry name" value="Aspartic_peptidase_A1"/>
</dbReference>
<name>R8BMA1_PHAM7</name>
<keyword evidence="10" id="KW-1185">Reference proteome</keyword>
<reference evidence="10" key="1">
    <citation type="journal article" date="2013" name="Genome Announc.">
        <title>Draft genome sequence of the ascomycete Phaeoacremonium aleophilum strain UCR-PA7, a causal agent of the esca disease complex in grapevines.</title>
        <authorList>
            <person name="Blanco-Ulate B."/>
            <person name="Rolshausen P."/>
            <person name="Cantu D."/>
        </authorList>
    </citation>
    <scope>NUCLEOTIDE SEQUENCE [LARGE SCALE GENOMIC DNA]</scope>
    <source>
        <strain evidence="10">UCR-PA7</strain>
    </source>
</reference>
<dbReference type="PANTHER" id="PTHR47966">
    <property type="entry name" value="BETA-SITE APP-CLEAVING ENZYME, ISOFORM A-RELATED"/>
    <property type="match status" value="1"/>
</dbReference>
<dbReference type="RefSeq" id="XP_007914763.1">
    <property type="nucleotide sequence ID" value="XM_007916572.1"/>
</dbReference>
<dbReference type="CDD" id="cd06097">
    <property type="entry name" value="Aspergillopepsin_like"/>
    <property type="match status" value="1"/>
</dbReference>
<dbReference type="AlphaFoldDB" id="R8BMA1"/>
<evidence type="ECO:0000313" key="10">
    <source>
        <dbReference type="Proteomes" id="UP000014074"/>
    </source>
</evidence>
<dbReference type="FunFam" id="2.40.70.10:FF:000026">
    <property type="entry name" value="Endothiapepsin"/>
    <property type="match status" value="1"/>
</dbReference>
<dbReference type="EMBL" id="KB933081">
    <property type="protein sequence ID" value="EOO00494.1"/>
    <property type="molecule type" value="Genomic_DNA"/>
</dbReference>
<feature type="domain" description="Peptidase A1" evidence="8">
    <location>
        <begin position="128"/>
        <end position="442"/>
    </location>
</feature>
<evidence type="ECO:0000313" key="9">
    <source>
        <dbReference type="EMBL" id="EOO00494.1"/>
    </source>
</evidence>
<dbReference type="Proteomes" id="UP000014074">
    <property type="component" value="Unassembled WGS sequence"/>
</dbReference>
<feature type="active site" evidence="5">
    <location>
        <position position="146"/>
    </location>
</feature>
<keyword evidence="7" id="KW-0732">Signal</keyword>
<dbReference type="Pfam" id="PF00026">
    <property type="entry name" value="Asp"/>
    <property type="match status" value="1"/>
</dbReference>
<proteinExistence type="inferred from homology"/>
<gene>
    <name evidence="9" type="ORF">UCRPA7_4026</name>
</gene>
<keyword evidence="3 6" id="KW-0064">Aspartyl protease</keyword>
<dbReference type="HOGENOM" id="CLU_013253_0_3_1"/>
<feature type="signal peptide" evidence="7">
    <location>
        <begin position="1"/>
        <end position="23"/>
    </location>
</feature>
<keyword evidence="2 6" id="KW-0645">Protease</keyword>
<dbReference type="PRINTS" id="PR00792">
    <property type="entry name" value="PEPSIN"/>
</dbReference>
<protein>
    <submittedName>
        <fullName evidence="9">Putative endothiapepsin protein</fullName>
    </submittedName>
</protein>
<dbReference type="FunFam" id="2.40.70.10:FF:000024">
    <property type="entry name" value="Endothiapepsin"/>
    <property type="match status" value="1"/>
</dbReference>
<dbReference type="PROSITE" id="PS51767">
    <property type="entry name" value="PEPTIDASE_A1"/>
    <property type="match status" value="1"/>
</dbReference>
<evidence type="ECO:0000256" key="7">
    <source>
        <dbReference type="SAM" id="SignalP"/>
    </source>
</evidence>
<keyword evidence="4 6" id="KW-0378">Hydrolase</keyword>
<dbReference type="InterPro" id="IPR033121">
    <property type="entry name" value="PEPTIDASE_A1"/>
</dbReference>
<dbReference type="InterPro" id="IPR001969">
    <property type="entry name" value="Aspartic_peptidase_AS"/>
</dbReference>
<evidence type="ECO:0000259" key="8">
    <source>
        <dbReference type="PROSITE" id="PS51767"/>
    </source>
</evidence>
<feature type="chain" id="PRO_5004452163" evidence="7">
    <location>
        <begin position="24"/>
        <end position="450"/>
    </location>
</feature>
<dbReference type="Gene3D" id="2.40.70.10">
    <property type="entry name" value="Acid Proteases"/>
    <property type="match status" value="2"/>
</dbReference>
<dbReference type="eggNOG" id="KOG1339">
    <property type="taxonomic scope" value="Eukaryota"/>
</dbReference>
<dbReference type="GeneID" id="19324435"/>
<sequence length="450" mass="46995">MKFNSVTAAVAASFLSSGGLVAASPLKFTHDVVVVEPSKFEVSVLGGNTLKIKQVYNKGFISAHRGPRALAKAYNKFGVELSTDLLDLLNEILEELGLKPAAGAGTNETANADQGEVSAVPQLFDSEYLAEVQIGTPPQTVNLDFDTGSSDLWVFSSDTPKTQVAGQKLYNVNASSSAVRVPGATWSIRYGDGSGSSGIVYTDTVSIGGVTVQNQAIESATQVSASFTNDTASSGLLGLAFDAINTVKPSSQKTFFSNAMENLAMPLFTANLKQAEAGNYNFGFIDNTEFTGSITFVPVNNTQGFWAFDADGFSVGDGQAVTMAHEAIADTGTTLLLLPDAIVASYYSQVASAQNSARVGGYVFDCNEQLPSFTASIGGYSAVVPGDVIKFAPADANDFESATLCFGGIQSSNGLPFAIYGDIFLKSQFVVFHGGDNTLGFAAKPLNATA</sequence>
<dbReference type="OrthoDB" id="2747330at2759"/>
<dbReference type="KEGG" id="tmn:UCRPA7_4026"/>
<dbReference type="GO" id="GO:0004190">
    <property type="term" value="F:aspartic-type endopeptidase activity"/>
    <property type="evidence" value="ECO:0007669"/>
    <property type="project" value="UniProtKB-KW"/>
</dbReference>
<dbReference type="PROSITE" id="PS00141">
    <property type="entry name" value="ASP_PROTEASE"/>
    <property type="match status" value="2"/>
</dbReference>
<evidence type="ECO:0000256" key="1">
    <source>
        <dbReference type="ARBA" id="ARBA00007447"/>
    </source>
</evidence>
<evidence type="ECO:0000256" key="5">
    <source>
        <dbReference type="PIRSR" id="PIRSR601461-1"/>
    </source>
</evidence>
<dbReference type="InterPro" id="IPR034163">
    <property type="entry name" value="Aspergillopepsin-like_cat_dom"/>
</dbReference>
<feature type="active site" evidence="5">
    <location>
        <position position="330"/>
    </location>
</feature>
<evidence type="ECO:0000256" key="4">
    <source>
        <dbReference type="ARBA" id="ARBA00022801"/>
    </source>
</evidence>
<dbReference type="InterPro" id="IPR021109">
    <property type="entry name" value="Peptidase_aspartic_dom_sf"/>
</dbReference>
<comment type="similarity">
    <text evidence="1 6">Belongs to the peptidase A1 family.</text>
</comment>
<dbReference type="PANTHER" id="PTHR47966:SF2">
    <property type="entry name" value="ASPERGILLOPEPSIN-1-RELATED"/>
    <property type="match status" value="1"/>
</dbReference>
<dbReference type="SUPFAM" id="SSF50630">
    <property type="entry name" value="Acid proteases"/>
    <property type="match status" value="1"/>
</dbReference>
<evidence type="ECO:0000256" key="2">
    <source>
        <dbReference type="ARBA" id="ARBA00022670"/>
    </source>
</evidence>
<accession>R8BMA1</accession>
<evidence type="ECO:0000256" key="3">
    <source>
        <dbReference type="ARBA" id="ARBA00022750"/>
    </source>
</evidence>
<evidence type="ECO:0000256" key="6">
    <source>
        <dbReference type="RuleBase" id="RU000454"/>
    </source>
</evidence>
<dbReference type="GO" id="GO:0006508">
    <property type="term" value="P:proteolysis"/>
    <property type="evidence" value="ECO:0007669"/>
    <property type="project" value="UniProtKB-KW"/>
</dbReference>
<organism evidence="9 10">
    <name type="scientific">Phaeoacremonium minimum (strain UCR-PA7)</name>
    <name type="common">Esca disease fungus</name>
    <name type="synonym">Togninia minima</name>
    <dbReference type="NCBI Taxonomy" id="1286976"/>
    <lineage>
        <taxon>Eukaryota</taxon>
        <taxon>Fungi</taxon>
        <taxon>Dikarya</taxon>
        <taxon>Ascomycota</taxon>
        <taxon>Pezizomycotina</taxon>
        <taxon>Sordariomycetes</taxon>
        <taxon>Sordariomycetidae</taxon>
        <taxon>Togniniales</taxon>
        <taxon>Togniniaceae</taxon>
        <taxon>Phaeoacremonium</taxon>
    </lineage>
</organism>